<dbReference type="Pfam" id="PF01494">
    <property type="entry name" value="FAD_binding_3"/>
    <property type="match status" value="1"/>
</dbReference>
<dbReference type="GO" id="GO:0004497">
    <property type="term" value="F:monooxygenase activity"/>
    <property type="evidence" value="ECO:0007669"/>
    <property type="project" value="UniProtKB-KW"/>
</dbReference>
<keyword evidence="4" id="KW-0560">Oxidoreductase</keyword>
<evidence type="ECO:0000256" key="2">
    <source>
        <dbReference type="ARBA" id="ARBA00022630"/>
    </source>
</evidence>
<dbReference type="Gene3D" id="3.50.50.60">
    <property type="entry name" value="FAD/NAD(P)-binding domain"/>
    <property type="match status" value="1"/>
</dbReference>
<keyword evidence="5" id="KW-0503">Monooxygenase</keyword>
<protein>
    <recommendedName>
        <fullName evidence="6">FAD-binding domain-containing protein</fullName>
    </recommendedName>
</protein>
<evidence type="ECO:0000259" key="6">
    <source>
        <dbReference type="Pfam" id="PF01494"/>
    </source>
</evidence>
<dbReference type="InterPro" id="IPR036188">
    <property type="entry name" value="FAD/NAD-bd_sf"/>
</dbReference>
<dbReference type="PANTHER" id="PTHR13789:SF147">
    <property type="entry name" value="PUTATIVE (AFU_ORTHOLOGUE AFUA_2G01950)-RELATED"/>
    <property type="match status" value="1"/>
</dbReference>
<dbReference type="AlphaFoldDB" id="A0A9N8PVC6"/>
<evidence type="ECO:0000313" key="8">
    <source>
        <dbReference type="Proteomes" id="UP000745764"/>
    </source>
</evidence>
<keyword evidence="3" id="KW-0274">FAD</keyword>
<accession>A0A9N8PVC6</accession>
<evidence type="ECO:0000256" key="3">
    <source>
        <dbReference type="ARBA" id="ARBA00022827"/>
    </source>
</evidence>
<dbReference type="GO" id="GO:0071949">
    <property type="term" value="F:FAD binding"/>
    <property type="evidence" value="ECO:0007669"/>
    <property type="project" value="InterPro"/>
</dbReference>
<comment type="similarity">
    <text evidence="1">Belongs to the paxM FAD-dependent monooxygenase family.</text>
</comment>
<keyword evidence="2" id="KW-0285">Flavoprotein</keyword>
<dbReference type="InterPro" id="IPR050493">
    <property type="entry name" value="FAD-dep_Monooxygenase_BioMet"/>
</dbReference>
<evidence type="ECO:0000256" key="5">
    <source>
        <dbReference type="ARBA" id="ARBA00023033"/>
    </source>
</evidence>
<dbReference type="SUPFAM" id="SSF51905">
    <property type="entry name" value="FAD/NAD(P)-binding domain"/>
    <property type="match status" value="1"/>
</dbReference>
<dbReference type="OrthoDB" id="16820at2759"/>
<dbReference type="Proteomes" id="UP000745764">
    <property type="component" value="Unassembled WGS sequence"/>
</dbReference>
<dbReference type="PANTHER" id="PTHR13789">
    <property type="entry name" value="MONOOXYGENASE"/>
    <property type="match status" value="1"/>
</dbReference>
<gene>
    <name evidence="7" type="ORF">AWRI4620_LOCUS8664</name>
</gene>
<comment type="caution">
    <text evidence="7">The sequence shown here is derived from an EMBL/GenBank/DDBJ whole genome shotgun (WGS) entry which is preliminary data.</text>
</comment>
<sequence>MEWTLNSHRSLPSWHQNKVVLVGDASHPMLPYLAQGAAQAIEDAGVLQVVLNKSSTDIGLAIKIYEQVRKARGEAVQASASEVRTALHLPDDLEQRERDNKIRLAGQGKGDNPDLWADKDMQQWLWSTDIMKETLLKWPEWRARAKGTHLSSLNAVAYSW</sequence>
<organism evidence="7 8">
    <name type="scientific">Aureobasidium uvarum</name>
    <dbReference type="NCBI Taxonomy" id="2773716"/>
    <lineage>
        <taxon>Eukaryota</taxon>
        <taxon>Fungi</taxon>
        <taxon>Dikarya</taxon>
        <taxon>Ascomycota</taxon>
        <taxon>Pezizomycotina</taxon>
        <taxon>Dothideomycetes</taxon>
        <taxon>Dothideomycetidae</taxon>
        <taxon>Dothideales</taxon>
        <taxon>Saccotheciaceae</taxon>
        <taxon>Aureobasidium</taxon>
    </lineage>
</organism>
<dbReference type="InterPro" id="IPR002938">
    <property type="entry name" value="FAD-bd"/>
</dbReference>
<evidence type="ECO:0000256" key="1">
    <source>
        <dbReference type="ARBA" id="ARBA00007992"/>
    </source>
</evidence>
<reference evidence="7" key="1">
    <citation type="submission" date="2020-06" db="EMBL/GenBank/DDBJ databases">
        <authorList>
            <person name="Onetto C."/>
        </authorList>
    </citation>
    <scope>NUCLEOTIDE SEQUENCE</scope>
</reference>
<dbReference type="EMBL" id="CAINUL010000017">
    <property type="protein sequence ID" value="CAD0114409.1"/>
    <property type="molecule type" value="Genomic_DNA"/>
</dbReference>
<evidence type="ECO:0000313" key="7">
    <source>
        <dbReference type="EMBL" id="CAD0114409.1"/>
    </source>
</evidence>
<keyword evidence="8" id="KW-1185">Reference proteome</keyword>
<proteinExistence type="inferred from homology"/>
<name>A0A9N8PVC6_9PEZI</name>
<evidence type="ECO:0000256" key="4">
    <source>
        <dbReference type="ARBA" id="ARBA00023002"/>
    </source>
</evidence>
<feature type="domain" description="FAD-binding" evidence="6">
    <location>
        <begin position="7"/>
        <end position="76"/>
    </location>
</feature>